<comment type="caution">
    <text evidence="2">The sequence shown here is derived from an EMBL/GenBank/DDBJ whole genome shotgun (WGS) entry which is preliminary data.</text>
</comment>
<keyword evidence="1" id="KW-0812">Transmembrane</keyword>
<dbReference type="InParanoid" id="A0A5C7ERK8"/>
<keyword evidence="3" id="KW-1185">Reference proteome</keyword>
<evidence type="ECO:0000256" key="1">
    <source>
        <dbReference type="SAM" id="Phobius"/>
    </source>
</evidence>
<keyword evidence="1" id="KW-0472">Membrane</keyword>
<feature type="transmembrane region" description="Helical" evidence="1">
    <location>
        <begin position="12"/>
        <end position="33"/>
    </location>
</feature>
<accession>A0A5C7ERK8</accession>
<feature type="transmembrane region" description="Helical" evidence="1">
    <location>
        <begin position="39"/>
        <end position="61"/>
    </location>
</feature>
<feature type="transmembrane region" description="Helical" evidence="1">
    <location>
        <begin position="163"/>
        <end position="183"/>
    </location>
</feature>
<dbReference type="AlphaFoldDB" id="A0A5C7ERK8"/>
<proteinExistence type="predicted"/>
<feature type="transmembrane region" description="Helical" evidence="1">
    <location>
        <begin position="111"/>
        <end position="132"/>
    </location>
</feature>
<name>A0A5C7ERK8_9PROT</name>
<gene>
    <name evidence="2" type="ORF">FR698_15355</name>
</gene>
<reference evidence="2 3" key="1">
    <citation type="submission" date="2019-08" db="EMBL/GenBank/DDBJ databases">
        <title>Pelomicrobium methylotrophicum gen. nov., sp. nov. a moderately thermophilic, facultatively anaerobic, lithoautotrophic and methylotrophic bacterium isolated from a terrestrial mud volcano.</title>
        <authorList>
            <person name="Slobodkina G.B."/>
            <person name="Merkel A.Y."/>
            <person name="Slobodkin A.I."/>
        </authorList>
    </citation>
    <scope>NUCLEOTIDE SEQUENCE [LARGE SCALE GENOMIC DNA]</scope>
    <source>
        <strain evidence="2 3">SM250</strain>
    </source>
</reference>
<sequence>MHASTRWLMAEIAIIGAVLTLLSIAGYPLILPYQWHKLLHIFGAVIFLGNIIVTGVWMALAEQNKDKPTLHFASRVVNWADVFFTAPGVLLILANGLIMAMNAWGGLLNTSWVALALFLFTLSGIVWVGVLVRYQNRLIQLSSNPVASGEQLPEAYFQTLHRWYFWGVVATILPLISLVLMVIKPRFW</sequence>
<dbReference type="OrthoDB" id="9786302at2"/>
<keyword evidence="1" id="KW-1133">Transmembrane helix</keyword>
<dbReference type="Proteomes" id="UP000321201">
    <property type="component" value="Unassembled WGS sequence"/>
</dbReference>
<feature type="transmembrane region" description="Helical" evidence="1">
    <location>
        <begin position="82"/>
        <end position="105"/>
    </location>
</feature>
<protein>
    <submittedName>
        <fullName evidence="2">DUF2269 family protein</fullName>
    </submittedName>
</protein>
<dbReference type="Pfam" id="PF10027">
    <property type="entry name" value="DUF2269"/>
    <property type="match status" value="1"/>
</dbReference>
<evidence type="ECO:0000313" key="2">
    <source>
        <dbReference type="EMBL" id="TXF10420.1"/>
    </source>
</evidence>
<evidence type="ECO:0000313" key="3">
    <source>
        <dbReference type="Proteomes" id="UP000321201"/>
    </source>
</evidence>
<dbReference type="EMBL" id="VPFL01000031">
    <property type="protein sequence ID" value="TXF10420.1"/>
    <property type="molecule type" value="Genomic_DNA"/>
</dbReference>
<organism evidence="2 3">
    <name type="scientific">Pelomicrobium methylotrophicum</name>
    <dbReference type="NCBI Taxonomy" id="2602750"/>
    <lineage>
        <taxon>Bacteria</taxon>
        <taxon>Pseudomonadati</taxon>
        <taxon>Pseudomonadota</taxon>
        <taxon>Hydrogenophilia</taxon>
        <taxon>Hydrogenophilia incertae sedis</taxon>
        <taxon>Pelomicrobium</taxon>
    </lineage>
</organism>
<dbReference type="InterPro" id="IPR018729">
    <property type="entry name" value="DUF2269_transmembrane"/>
</dbReference>